<dbReference type="STRING" id="1245748.A0A3R7FBH5"/>
<dbReference type="Proteomes" id="UP000215289">
    <property type="component" value="Unassembled WGS sequence"/>
</dbReference>
<dbReference type="EMBL" id="NIDN02000020">
    <property type="protein sequence ID" value="RLM00108.1"/>
    <property type="molecule type" value="Genomic_DNA"/>
</dbReference>
<proteinExistence type="predicted"/>
<dbReference type="OrthoDB" id="4458180at2759"/>
<dbReference type="SUPFAM" id="SSF81383">
    <property type="entry name" value="F-box domain"/>
    <property type="match status" value="1"/>
</dbReference>
<evidence type="ECO:0000313" key="3">
    <source>
        <dbReference type="Proteomes" id="UP000215289"/>
    </source>
</evidence>
<keyword evidence="3" id="KW-1185">Reference proteome</keyword>
<evidence type="ECO:0000259" key="1">
    <source>
        <dbReference type="PROSITE" id="PS50181"/>
    </source>
</evidence>
<sequence length="386" mass="44473">MDEEEIHFFCNICGGPPTYKRLIKRSSLPFLHEEDHLDEHETYDDYCTCIAGLGGESVQQTHSRFCNAILGYDARDVGLKDIEWLGDVRLVTHQIPDAHLFTQKDSVDLPMVSPLAEHVDPQSGGFFYPRLLNPRDPGGNFLECNKDGFLVHDTCLGMLKLVHRDTVSATRPLDLHGFLSVMELGPSDRQHLSFDWGYGNTFHYEDRFNFNGWVPVEHSEWTVMDPNGPFDLKDLIAEASSESSSGLSFAFHPDKIHDESNSTRSLLSIPRELQLCILEMLPTQSVLSLFLASPHFRTCAKDLPRSFWESRLYFDVPWCADMVLSQISQQRRSEVHLDRLLYLLREVSAVAGYERDWDYLALKNRRRIWLNCERILQDIKSHEELK</sequence>
<dbReference type="AlphaFoldDB" id="A0A3R7FBH5"/>
<accession>A0A3R7FBH5</accession>
<protein>
    <recommendedName>
        <fullName evidence="1">F-box domain-containing protein</fullName>
    </recommendedName>
</protein>
<feature type="domain" description="F-box" evidence="1">
    <location>
        <begin position="263"/>
        <end position="311"/>
    </location>
</feature>
<dbReference type="PROSITE" id="PS50181">
    <property type="entry name" value="FBOX"/>
    <property type="match status" value="1"/>
</dbReference>
<gene>
    <name evidence="2" type="ORF">CFD26_107968</name>
</gene>
<name>A0A3R7FBH5_9EURO</name>
<reference evidence="2 3" key="1">
    <citation type="submission" date="2018-08" db="EMBL/GenBank/DDBJ databases">
        <title>Draft genome sequences of two Aspergillus turcosus clinical strains isolated from bronchoalveolar lavage fluid: one azole-susceptible and the other azole-resistant.</title>
        <authorList>
            <person name="Parent-Michaud M."/>
            <person name="Dufresne P.J."/>
            <person name="Fournier E."/>
            <person name="Martineau C."/>
            <person name="Moreira S."/>
            <person name="Perkins V."/>
            <person name="De Repentigny L."/>
            <person name="Dufresne S.F."/>
        </authorList>
    </citation>
    <scope>NUCLEOTIDE SEQUENCE [LARGE SCALE GENOMIC DNA]</scope>
    <source>
        <strain evidence="2">HMR AF 1038</strain>
    </source>
</reference>
<comment type="caution">
    <text evidence="2">The sequence shown here is derived from an EMBL/GenBank/DDBJ whole genome shotgun (WGS) entry which is preliminary data.</text>
</comment>
<dbReference type="InterPro" id="IPR036047">
    <property type="entry name" value="F-box-like_dom_sf"/>
</dbReference>
<dbReference type="InterPro" id="IPR001810">
    <property type="entry name" value="F-box_dom"/>
</dbReference>
<organism evidence="2 3">
    <name type="scientific">Aspergillus turcosus</name>
    <dbReference type="NCBI Taxonomy" id="1245748"/>
    <lineage>
        <taxon>Eukaryota</taxon>
        <taxon>Fungi</taxon>
        <taxon>Dikarya</taxon>
        <taxon>Ascomycota</taxon>
        <taxon>Pezizomycotina</taxon>
        <taxon>Eurotiomycetes</taxon>
        <taxon>Eurotiomycetidae</taxon>
        <taxon>Eurotiales</taxon>
        <taxon>Aspergillaceae</taxon>
        <taxon>Aspergillus</taxon>
        <taxon>Aspergillus subgen. Fumigati</taxon>
    </lineage>
</organism>
<evidence type="ECO:0000313" key="2">
    <source>
        <dbReference type="EMBL" id="RLM00108.1"/>
    </source>
</evidence>